<reference evidence="1 2" key="1">
    <citation type="submission" date="2016-10" db="EMBL/GenBank/DDBJ databases">
        <authorList>
            <person name="de Groot N.N."/>
        </authorList>
    </citation>
    <scope>NUCLEOTIDE SEQUENCE [LARGE SCALE GENOMIC DNA]</scope>
    <source>
        <strain evidence="1 2">SLAS-1</strain>
    </source>
</reference>
<name>A0A1G9TYW5_9FIRM</name>
<dbReference type="AlphaFoldDB" id="A0A1G9TYW5"/>
<sequence>MNLFESLQEEGEYIGKKEFLIRALENKFSQSLSDDIKDKIEETDKDGIDTLIDNIFEIESPEAIRNILEK</sequence>
<accession>A0A1G9TYW5</accession>
<proteinExistence type="predicted"/>
<organism evidence="1 2">
    <name type="scientific">Halarsenatibacter silvermanii</name>
    <dbReference type="NCBI Taxonomy" id="321763"/>
    <lineage>
        <taxon>Bacteria</taxon>
        <taxon>Bacillati</taxon>
        <taxon>Bacillota</taxon>
        <taxon>Clostridia</taxon>
        <taxon>Halanaerobiales</taxon>
        <taxon>Halarsenatibacteraceae</taxon>
        <taxon>Halarsenatibacter</taxon>
    </lineage>
</organism>
<dbReference type="RefSeq" id="WP_089762454.1">
    <property type="nucleotide sequence ID" value="NZ_FNGO01000052.1"/>
</dbReference>
<gene>
    <name evidence="1" type="ORF">SAMN04488692_1522</name>
</gene>
<dbReference type="STRING" id="321763.SAMN04488692_1522"/>
<evidence type="ECO:0008006" key="3">
    <source>
        <dbReference type="Google" id="ProtNLM"/>
    </source>
</evidence>
<dbReference type="OrthoDB" id="1980949at2"/>
<dbReference type="Proteomes" id="UP000199476">
    <property type="component" value="Unassembled WGS sequence"/>
</dbReference>
<dbReference type="EMBL" id="FNGO01000052">
    <property type="protein sequence ID" value="SDM52917.1"/>
    <property type="molecule type" value="Genomic_DNA"/>
</dbReference>
<keyword evidence="2" id="KW-1185">Reference proteome</keyword>
<evidence type="ECO:0000313" key="2">
    <source>
        <dbReference type="Proteomes" id="UP000199476"/>
    </source>
</evidence>
<protein>
    <recommendedName>
        <fullName evidence="3">DUF4351 domain-containing protein</fullName>
    </recommendedName>
</protein>
<evidence type="ECO:0000313" key="1">
    <source>
        <dbReference type="EMBL" id="SDM52917.1"/>
    </source>
</evidence>